<protein>
    <recommendedName>
        <fullName evidence="5">HpcH/HpaI aldolase/citrate lyase domain-containing protein</fullName>
    </recommendedName>
</protein>
<dbReference type="PANTHER" id="PTHR32308">
    <property type="entry name" value="LYASE BETA SUBUNIT, PUTATIVE (AFU_ORTHOLOGUE AFUA_4G13030)-RELATED"/>
    <property type="match status" value="1"/>
</dbReference>
<dbReference type="AlphaFoldDB" id="X1CBS0"/>
<dbReference type="PANTHER" id="PTHR32308:SF1">
    <property type="entry name" value="HPCH_HPAI ALDOLASE_CITRATE LYASE DOMAIN-CONTAINING PROTEIN"/>
    <property type="match status" value="1"/>
</dbReference>
<dbReference type="GO" id="GO:0003824">
    <property type="term" value="F:catalytic activity"/>
    <property type="evidence" value="ECO:0007669"/>
    <property type="project" value="InterPro"/>
</dbReference>
<dbReference type="InterPro" id="IPR039480">
    <property type="entry name" value="C-C_Bond_Lyase-like"/>
</dbReference>
<comment type="caution">
    <text evidence="4">The sequence shown here is derived from an EMBL/GenBank/DDBJ whole genome shotgun (WGS) entry which is preliminary data.</text>
</comment>
<evidence type="ECO:0008006" key="5">
    <source>
        <dbReference type="Google" id="ProtNLM"/>
    </source>
</evidence>
<evidence type="ECO:0000313" key="4">
    <source>
        <dbReference type="EMBL" id="GAG93753.1"/>
    </source>
</evidence>
<organism evidence="4">
    <name type="scientific">marine sediment metagenome</name>
    <dbReference type="NCBI Taxonomy" id="412755"/>
    <lineage>
        <taxon>unclassified sequences</taxon>
        <taxon>metagenomes</taxon>
        <taxon>ecological metagenomes</taxon>
    </lineage>
</organism>
<dbReference type="GO" id="GO:0000287">
    <property type="term" value="F:magnesium ion binding"/>
    <property type="evidence" value="ECO:0007669"/>
    <property type="project" value="TreeGrafter"/>
</dbReference>
<keyword evidence="2" id="KW-0479">Metal-binding</keyword>
<keyword evidence="3" id="KW-0460">Magnesium</keyword>
<dbReference type="EMBL" id="BART01027495">
    <property type="protein sequence ID" value="GAG93753.1"/>
    <property type="molecule type" value="Genomic_DNA"/>
</dbReference>
<dbReference type="InterPro" id="IPR040442">
    <property type="entry name" value="Pyrv_kinase-like_dom_sf"/>
</dbReference>
<dbReference type="GO" id="GO:0006107">
    <property type="term" value="P:oxaloacetate metabolic process"/>
    <property type="evidence" value="ECO:0007669"/>
    <property type="project" value="TreeGrafter"/>
</dbReference>
<evidence type="ECO:0000256" key="2">
    <source>
        <dbReference type="ARBA" id="ARBA00022723"/>
    </source>
</evidence>
<sequence length="133" mass="15467">MEDYYSNFSIFSEISPDILDFVRRNILINAKARNLLAIDTVYKSFKDVSGLKEETDKIVKMGFDGKLVIHPGQIEIINTSFTPTKEEIERMEVILENKDRIEKEGAISINGIMYDPPHLRWAQKVKDYLDRIK</sequence>
<name>X1CBS0_9ZZZZ</name>
<dbReference type="Gene3D" id="3.20.20.60">
    <property type="entry name" value="Phosphoenolpyruvate-binding domains"/>
    <property type="match status" value="1"/>
</dbReference>
<evidence type="ECO:0000256" key="1">
    <source>
        <dbReference type="ARBA" id="ARBA00001946"/>
    </source>
</evidence>
<accession>X1CBS0</accession>
<proteinExistence type="predicted"/>
<dbReference type="SUPFAM" id="SSF51621">
    <property type="entry name" value="Phosphoenolpyruvate/pyruvate domain"/>
    <property type="match status" value="1"/>
</dbReference>
<comment type="cofactor">
    <cofactor evidence="1">
        <name>Mg(2+)</name>
        <dbReference type="ChEBI" id="CHEBI:18420"/>
    </cofactor>
</comment>
<dbReference type="Pfam" id="PF15617">
    <property type="entry name" value="C-C_Bond_Lyase"/>
    <property type="match status" value="1"/>
</dbReference>
<reference evidence="4" key="1">
    <citation type="journal article" date="2014" name="Front. Microbiol.">
        <title>High frequency of phylogenetically diverse reductive dehalogenase-homologous genes in deep subseafloor sedimentary metagenomes.</title>
        <authorList>
            <person name="Kawai M."/>
            <person name="Futagami T."/>
            <person name="Toyoda A."/>
            <person name="Takaki Y."/>
            <person name="Nishi S."/>
            <person name="Hori S."/>
            <person name="Arai W."/>
            <person name="Tsubouchi T."/>
            <person name="Morono Y."/>
            <person name="Uchiyama I."/>
            <person name="Ito T."/>
            <person name="Fujiyama A."/>
            <person name="Inagaki F."/>
            <person name="Takami H."/>
        </authorList>
    </citation>
    <scope>NUCLEOTIDE SEQUENCE</scope>
    <source>
        <strain evidence="4">Expedition CK06-06</strain>
    </source>
</reference>
<dbReference type="InterPro" id="IPR015813">
    <property type="entry name" value="Pyrv/PenolPyrv_kinase-like_dom"/>
</dbReference>
<evidence type="ECO:0000256" key="3">
    <source>
        <dbReference type="ARBA" id="ARBA00022842"/>
    </source>
</evidence>
<gene>
    <name evidence="4" type="ORF">S01H4_48734</name>
</gene>